<sequence length="509" mass="55649">MNTLYYYKCKLIIILISLIFILSIIFLALGSFLFGYDSGIIGGVLIQKHFLDAHGNPNSALKGAIVALFNVGCFFGACIAATLATKFSRKRTIQVGCFFSTVGGVIQTASVNAGMFIAGRFIIGFGIGLLSMIVPLYQAEIASPAIRGFAVGLAQQFVGFGVLVSTWVVYGANNIDSDAQWQIPIGIQVAPAVILFFGTFFLPYSPRWLVSVGRKEEARKVVEKLYSSTEEQEMTYRQICEEVDRELKVVSTNPKDLIKPQYIKRVILACGGQIGAQFTGINIANYYGATIYKALGFDTTTSLLVNAIYSIVGPVANIITITFIVDRVGRVRLMWLGSIAIGTLLMLIGAVYKRFPGPTEEQLANDLIGYTENRSAHMAIICFFFLVSVVFSLSWGPVAWIYQSEIFPLKIRTMGASAATASNWLFNTWISQVSPIALENPSVGPNFFFMFMALNYFVAGYTFLFYPETKGKTLEDIGGVLDEGIPMEKNDGGKVEEAAAGSTSSHDNK</sequence>
<dbReference type="NCBIfam" id="TIGR00879">
    <property type="entry name" value="SP"/>
    <property type="match status" value="1"/>
</dbReference>
<dbReference type="OrthoDB" id="6133115at2759"/>
<dbReference type="FunFam" id="1.20.1250.20:FF:000090">
    <property type="entry name" value="MFS sugar transporter, putative"/>
    <property type="match status" value="1"/>
</dbReference>
<dbReference type="GO" id="GO:0005351">
    <property type="term" value="F:carbohydrate:proton symporter activity"/>
    <property type="evidence" value="ECO:0007669"/>
    <property type="project" value="TreeGrafter"/>
</dbReference>
<dbReference type="SUPFAM" id="SSF103473">
    <property type="entry name" value="MFS general substrate transporter"/>
    <property type="match status" value="1"/>
</dbReference>
<name>A0A8H7S923_9FUNG</name>
<feature type="transmembrane region" description="Helical" evidence="9">
    <location>
        <begin position="117"/>
        <end position="137"/>
    </location>
</feature>
<protein>
    <recommendedName>
        <fullName evidence="10">Major facilitator superfamily (MFS) profile domain-containing protein</fullName>
    </recommendedName>
</protein>
<dbReference type="Proteomes" id="UP000646827">
    <property type="component" value="Unassembled WGS sequence"/>
</dbReference>
<feature type="domain" description="Major facilitator superfamily (MFS) profile" evidence="10">
    <location>
        <begin position="23"/>
        <end position="470"/>
    </location>
</feature>
<evidence type="ECO:0000256" key="5">
    <source>
        <dbReference type="ARBA" id="ARBA00022989"/>
    </source>
</evidence>
<dbReference type="InterPro" id="IPR020846">
    <property type="entry name" value="MFS_dom"/>
</dbReference>
<keyword evidence="6 9" id="KW-0472">Membrane</keyword>
<keyword evidence="4 9" id="KW-0812">Transmembrane</keyword>
<keyword evidence="3 7" id="KW-0813">Transport</keyword>
<evidence type="ECO:0000256" key="3">
    <source>
        <dbReference type="ARBA" id="ARBA00022448"/>
    </source>
</evidence>
<evidence type="ECO:0000256" key="9">
    <source>
        <dbReference type="SAM" id="Phobius"/>
    </source>
</evidence>
<dbReference type="PRINTS" id="PR00171">
    <property type="entry name" value="SUGRTRNSPORT"/>
</dbReference>
<comment type="subcellular location">
    <subcellularLocation>
        <location evidence="1">Membrane</location>
        <topology evidence="1">Multi-pass membrane protein</topology>
    </subcellularLocation>
</comment>
<feature type="transmembrane region" description="Helical" evidence="9">
    <location>
        <begin position="64"/>
        <end position="85"/>
    </location>
</feature>
<feature type="compositionally biased region" description="Basic and acidic residues" evidence="8">
    <location>
        <begin position="486"/>
        <end position="497"/>
    </location>
</feature>
<feature type="transmembrane region" description="Helical" evidence="9">
    <location>
        <begin position="375"/>
        <end position="402"/>
    </location>
</feature>
<comment type="similarity">
    <text evidence="2 7">Belongs to the major facilitator superfamily. Sugar transporter (TC 2.A.1.1) family.</text>
</comment>
<dbReference type="PROSITE" id="PS50850">
    <property type="entry name" value="MFS"/>
    <property type="match status" value="1"/>
</dbReference>
<dbReference type="EMBL" id="JAEPRB010000022">
    <property type="protein sequence ID" value="KAG2225914.1"/>
    <property type="molecule type" value="Genomic_DNA"/>
</dbReference>
<dbReference type="PANTHER" id="PTHR48022">
    <property type="entry name" value="PLASTIDIC GLUCOSE TRANSPORTER 4"/>
    <property type="match status" value="1"/>
</dbReference>
<gene>
    <name evidence="11" type="ORF">INT45_006610</name>
</gene>
<keyword evidence="5 9" id="KW-1133">Transmembrane helix</keyword>
<proteinExistence type="inferred from homology"/>
<dbReference type="InterPro" id="IPR005829">
    <property type="entry name" value="Sugar_transporter_CS"/>
</dbReference>
<evidence type="ECO:0000313" key="12">
    <source>
        <dbReference type="Proteomes" id="UP000646827"/>
    </source>
</evidence>
<feature type="transmembrane region" description="Helical" evidence="9">
    <location>
        <begin position="12"/>
        <end position="36"/>
    </location>
</feature>
<dbReference type="InterPro" id="IPR036259">
    <property type="entry name" value="MFS_trans_sf"/>
</dbReference>
<feature type="transmembrane region" description="Helical" evidence="9">
    <location>
        <begin position="149"/>
        <end position="169"/>
    </location>
</feature>
<feature type="transmembrane region" description="Helical" evidence="9">
    <location>
        <begin position="92"/>
        <end position="111"/>
    </location>
</feature>
<keyword evidence="12" id="KW-1185">Reference proteome</keyword>
<dbReference type="InterPro" id="IPR050360">
    <property type="entry name" value="MFS_Sugar_Transporters"/>
</dbReference>
<feature type="region of interest" description="Disordered" evidence="8">
    <location>
        <begin position="486"/>
        <end position="509"/>
    </location>
</feature>
<feature type="transmembrane region" description="Helical" evidence="9">
    <location>
        <begin position="446"/>
        <end position="466"/>
    </location>
</feature>
<dbReference type="PANTHER" id="PTHR48022:SF2">
    <property type="entry name" value="PLASTIDIC GLUCOSE TRANSPORTER 4"/>
    <property type="match status" value="1"/>
</dbReference>
<evidence type="ECO:0000256" key="6">
    <source>
        <dbReference type="ARBA" id="ARBA00023136"/>
    </source>
</evidence>
<feature type="transmembrane region" description="Helical" evidence="9">
    <location>
        <begin position="307"/>
        <end position="326"/>
    </location>
</feature>
<dbReference type="GO" id="GO:0016020">
    <property type="term" value="C:membrane"/>
    <property type="evidence" value="ECO:0007669"/>
    <property type="project" value="UniProtKB-SubCell"/>
</dbReference>
<dbReference type="InterPro" id="IPR003663">
    <property type="entry name" value="Sugar/inositol_transpt"/>
</dbReference>
<evidence type="ECO:0000259" key="10">
    <source>
        <dbReference type="PROSITE" id="PS50850"/>
    </source>
</evidence>
<dbReference type="AlphaFoldDB" id="A0A8H7S923"/>
<dbReference type="InterPro" id="IPR005828">
    <property type="entry name" value="MFS_sugar_transport-like"/>
</dbReference>
<evidence type="ECO:0000256" key="7">
    <source>
        <dbReference type="RuleBase" id="RU003346"/>
    </source>
</evidence>
<comment type="caution">
    <text evidence="11">The sequence shown here is derived from an EMBL/GenBank/DDBJ whole genome shotgun (WGS) entry which is preliminary data.</text>
</comment>
<organism evidence="11 12">
    <name type="scientific">Circinella minor</name>
    <dbReference type="NCBI Taxonomy" id="1195481"/>
    <lineage>
        <taxon>Eukaryota</taxon>
        <taxon>Fungi</taxon>
        <taxon>Fungi incertae sedis</taxon>
        <taxon>Mucoromycota</taxon>
        <taxon>Mucoromycotina</taxon>
        <taxon>Mucoromycetes</taxon>
        <taxon>Mucorales</taxon>
        <taxon>Lichtheimiaceae</taxon>
        <taxon>Circinella</taxon>
    </lineage>
</organism>
<dbReference type="Gene3D" id="1.20.1250.20">
    <property type="entry name" value="MFS general substrate transporter like domains"/>
    <property type="match status" value="1"/>
</dbReference>
<evidence type="ECO:0000313" key="11">
    <source>
        <dbReference type="EMBL" id="KAG2225914.1"/>
    </source>
</evidence>
<evidence type="ECO:0000256" key="8">
    <source>
        <dbReference type="SAM" id="MobiDB-lite"/>
    </source>
</evidence>
<feature type="transmembrane region" description="Helical" evidence="9">
    <location>
        <begin position="333"/>
        <end position="355"/>
    </location>
</feature>
<evidence type="ECO:0000256" key="1">
    <source>
        <dbReference type="ARBA" id="ARBA00004141"/>
    </source>
</evidence>
<accession>A0A8H7S923</accession>
<dbReference type="Pfam" id="PF00083">
    <property type="entry name" value="Sugar_tr"/>
    <property type="match status" value="1"/>
</dbReference>
<dbReference type="PROSITE" id="PS00217">
    <property type="entry name" value="SUGAR_TRANSPORT_2"/>
    <property type="match status" value="1"/>
</dbReference>
<reference evidence="11 12" key="1">
    <citation type="submission" date="2020-12" db="EMBL/GenBank/DDBJ databases">
        <title>Metabolic potential, ecology and presence of endohyphal bacteria is reflected in genomic diversity of Mucoromycotina.</title>
        <authorList>
            <person name="Muszewska A."/>
            <person name="Okrasinska A."/>
            <person name="Steczkiewicz K."/>
            <person name="Drgas O."/>
            <person name="Orlowska M."/>
            <person name="Perlinska-Lenart U."/>
            <person name="Aleksandrzak-Piekarczyk T."/>
            <person name="Szatraj K."/>
            <person name="Zielenkiewicz U."/>
            <person name="Pilsyk S."/>
            <person name="Malc E."/>
            <person name="Mieczkowski P."/>
            <person name="Kruszewska J.S."/>
            <person name="Biernat P."/>
            <person name="Pawlowska J."/>
        </authorList>
    </citation>
    <scope>NUCLEOTIDE SEQUENCE [LARGE SCALE GENOMIC DNA]</scope>
    <source>
        <strain evidence="11 12">CBS 142.35</strain>
    </source>
</reference>
<evidence type="ECO:0000256" key="2">
    <source>
        <dbReference type="ARBA" id="ARBA00010992"/>
    </source>
</evidence>
<evidence type="ECO:0000256" key="4">
    <source>
        <dbReference type="ARBA" id="ARBA00022692"/>
    </source>
</evidence>
<feature type="transmembrane region" description="Helical" evidence="9">
    <location>
        <begin position="181"/>
        <end position="204"/>
    </location>
</feature>